<gene>
    <name evidence="13" type="ORF">PACLA_8A069115</name>
</gene>
<dbReference type="Pfam" id="PF00003">
    <property type="entry name" value="7tm_3"/>
    <property type="match status" value="1"/>
</dbReference>
<proteinExistence type="predicted"/>
<feature type="signal peptide" evidence="12">
    <location>
        <begin position="1"/>
        <end position="23"/>
    </location>
</feature>
<dbReference type="InterPro" id="IPR028082">
    <property type="entry name" value="Peripla_BP_I"/>
</dbReference>
<feature type="compositionally biased region" description="Basic and acidic residues" evidence="10">
    <location>
        <begin position="877"/>
        <end position="888"/>
    </location>
</feature>
<keyword evidence="5" id="KW-0297">G-protein coupled receptor</keyword>
<evidence type="ECO:0000256" key="7">
    <source>
        <dbReference type="ARBA" id="ARBA00023170"/>
    </source>
</evidence>
<feature type="transmembrane region" description="Helical" evidence="11">
    <location>
        <begin position="602"/>
        <end position="621"/>
    </location>
</feature>
<dbReference type="AlphaFoldDB" id="A0A6S7K0L1"/>
<keyword evidence="6 11" id="KW-0472">Membrane</keyword>
<feature type="region of interest" description="Disordered" evidence="10">
    <location>
        <begin position="847"/>
        <end position="903"/>
    </location>
</feature>
<keyword evidence="12" id="KW-0732">Signal</keyword>
<comment type="caution">
    <text evidence="13">The sequence shown here is derived from an EMBL/GenBank/DDBJ whole genome shotgun (WGS) entry which is preliminary data.</text>
</comment>
<dbReference type="FunFam" id="3.40.50.2300:FF:000145">
    <property type="entry name" value="Glutamate receptor, metabotropic"/>
    <property type="match status" value="1"/>
</dbReference>
<evidence type="ECO:0000256" key="11">
    <source>
        <dbReference type="SAM" id="Phobius"/>
    </source>
</evidence>
<feature type="compositionally biased region" description="Basic and acidic residues" evidence="10">
    <location>
        <begin position="847"/>
        <end position="868"/>
    </location>
</feature>
<evidence type="ECO:0000256" key="12">
    <source>
        <dbReference type="SAM" id="SignalP"/>
    </source>
</evidence>
<dbReference type="Pfam" id="PF01094">
    <property type="entry name" value="ANF_receptor"/>
    <property type="match status" value="1"/>
</dbReference>
<dbReference type="InterPro" id="IPR000337">
    <property type="entry name" value="GPCR_3"/>
</dbReference>
<dbReference type="Gene3D" id="3.40.50.2300">
    <property type="match status" value="2"/>
</dbReference>
<keyword evidence="7 13" id="KW-0675">Receptor</keyword>
<evidence type="ECO:0000256" key="8">
    <source>
        <dbReference type="ARBA" id="ARBA00023180"/>
    </source>
</evidence>
<reference evidence="13" key="1">
    <citation type="submission" date="2020-04" db="EMBL/GenBank/DDBJ databases">
        <authorList>
            <person name="Alioto T."/>
            <person name="Alioto T."/>
            <person name="Gomez Garrido J."/>
        </authorList>
    </citation>
    <scope>NUCLEOTIDE SEQUENCE</scope>
    <source>
        <strain evidence="13">A484AB</strain>
    </source>
</reference>
<feature type="transmembrane region" description="Helical" evidence="11">
    <location>
        <begin position="562"/>
        <end position="586"/>
    </location>
</feature>
<feature type="compositionally biased region" description="Polar residues" evidence="10">
    <location>
        <begin position="892"/>
        <end position="903"/>
    </location>
</feature>
<evidence type="ECO:0000256" key="1">
    <source>
        <dbReference type="ARBA" id="ARBA00004651"/>
    </source>
</evidence>
<evidence type="ECO:0000256" key="9">
    <source>
        <dbReference type="ARBA" id="ARBA00023224"/>
    </source>
</evidence>
<evidence type="ECO:0000256" key="4">
    <source>
        <dbReference type="ARBA" id="ARBA00022989"/>
    </source>
</evidence>
<evidence type="ECO:0000256" key="3">
    <source>
        <dbReference type="ARBA" id="ARBA00022692"/>
    </source>
</evidence>
<dbReference type="InterPro" id="IPR038550">
    <property type="entry name" value="GPCR_3_9-Cys_sf"/>
</dbReference>
<organism evidence="13 14">
    <name type="scientific">Paramuricea clavata</name>
    <name type="common">Red gorgonian</name>
    <name type="synonym">Violescent sea-whip</name>
    <dbReference type="NCBI Taxonomy" id="317549"/>
    <lineage>
        <taxon>Eukaryota</taxon>
        <taxon>Metazoa</taxon>
        <taxon>Cnidaria</taxon>
        <taxon>Anthozoa</taxon>
        <taxon>Octocorallia</taxon>
        <taxon>Malacalcyonacea</taxon>
        <taxon>Plexauridae</taxon>
        <taxon>Paramuricea</taxon>
    </lineage>
</organism>
<feature type="transmembrane region" description="Helical" evidence="11">
    <location>
        <begin position="785"/>
        <end position="805"/>
    </location>
</feature>
<keyword evidence="8" id="KW-0325">Glycoprotein</keyword>
<accession>A0A6S7K0L1</accession>
<evidence type="ECO:0000256" key="6">
    <source>
        <dbReference type="ARBA" id="ARBA00023136"/>
    </source>
</evidence>
<dbReference type="InterPro" id="IPR017978">
    <property type="entry name" value="GPCR_3_C"/>
</dbReference>
<evidence type="ECO:0000313" key="14">
    <source>
        <dbReference type="Proteomes" id="UP001152795"/>
    </source>
</evidence>
<evidence type="ECO:0000256" key="2">
    <source>
        <dbReference type="ARBA" id="ARBA00022475"/>
    </source>
</evidence>
<dbReference type="PROSITE" id="PS50259">
    <property type="entry name" value="G_PROTEIN_RECEP_F3_4"/>
    <property type="match status" value="1"/>
</dbReference>
<name>A0A6S7K0L1_PARCT</name>
<dbReference type="Proteomes" id="UP001152795">
    <property type="component" value="Unassembled WGS sequence"/>
</dbReference>
<dbReference type="PRINTS" id="PR00248">
    <property type="entry name" value="GPCRMGR"/>
</dbReference>
<dbReference type="GO" id="GO:0005886">
    <property type="term" value="C:plasma membrane"/>
    <property type="evidence" value="ECO:0007669"/>
    <property type="project" value="UniProtKB-SubCell"/>
</dbReference>
<dbReference type="PANTHER" id="PTHR24060">
    <property type="entry name" value="METABOTROPIC GLUTAMATE RECEPTOR"/>
    <property type="match status" value="1"/>
</dbReference>
<feature type="transmembrane region" description="Helical" evidence="11">
    <location>
        <begin position="674"/>
        <end position="694"/>
    </location>
</feature>
<keyword evidence="14" id="KW-1185">Reference proteome</keyword>
<keyword evidence="9" id="KW-0807">Transducer</keyword>
<keyword evidence="3 11" id="KW-0812">Transmembrane</keyword>
<dbReference type="InterPro" id="IPR050726">
    <property type="entry name" value="mGluR"/>
</dbReference>
<dbReference type="SUPFAM" id="SSF53822">
    <property type="entry name" value="Periplasmic binding protein-like I"/>
    <property type="match status" value="1"/>
</dbReference>
<dbReference type="GO" id="GO:0004930">
    <property type="term" value="F:G protein-coupled receptor activity"/>
    <property type="evidence" value="ECO:0007669"/>
    <property type="project" value="UniProtKB-KW"/>
</dbReference>
<feature type="transmembrane region" description="Helical" evidence="11">
    <location>
        <begin position="633"/>
        <end position="653"/>
    </location>
</feature>
<dbReference type="Gene3D" id="2.10.50.30">
    <property type="entry name" value="GPCR, family 3, nine cysteines domain"/>
    <property type="match status" value="1"/>
</dbReference>
<feature type="transmembrane region" description="Helical" evidence="11">
    <location>
        <begin position="754"/>
        <end position="773"/>
    </location>
</feature>
<sequence length="903" mass="101573">MIGLWYISFASFFLGGIVEQGQGKLTTDGDIILGALFPIHMIGNTERNCGVFNELVGYQYMEAMLYAMDKINNRTDILPGIKLGAIIYDTCRSPTITADKTKEFIKVTLQPPKVNGSEFAGVIGAFKSGNSVLAANFLRVFRIPQISYGSLSVKLSNKNVFNYFLRTVPPDSFFAAALVKLLVRMGWSYVSVVFSTGTWPETGAQEVEKALERSKICVGKSIKLSRFPKHEEFVKTINSLTSDDGQPNIVILVTIQRDSHGLLKAKKKNPRGSRLSLVGSLEWSNRRDITQGVEDIADGTIAFGHREGTIPEFEEYFQSLTFNNYSRNNKEWVGEYWQMTYKCKLKNFSKPTNYTKECTGNEPNTGYKELAPVQVVINAVQAMANGLDALQKHLCPNTTKICDEMRPLNRPLLLEFLRNVTYKDAAFHFPVSFNAKQEVDGNYTIYNFRWNNGSYEYIHVGSWVSKLDSQGNITGTLSLDDSKIRWANGSKTVPLSTCRPECARNEIINVLKDKCCYKCHTCGTNDIVVDNTCNTCGEGYVPDLNVSMCMKLPLKYVNVDTVLAGLLVFFACLGMLTDAIVFAIFLKNSNNKLIKASGREMCYLMFAGICAVFIVPLASLSKPTEGLCYFQRFIMGLSFTVCYAPLLMKTFRIHRIFANQLRRLTSSNLIGRRSLLIITTGLIAVQVLFCVLVFTSDPPTLLEKFYPQRNELVLECEFKKTTFAIYFTYNAVLIVWCTFYAFRTRHFPKNFNEAMYIGITMYLTCVVWVVFFATFLNADYSISRVYWLSATSLVIGWITLLGLFAPKVYQLYTKREFPRGMLMTWGDTSFPNVESSVDIVNTCHRCRDTDEQEKGSQGSRDEGSRDEGSPDEGSPDEGSHDNKSRDIPLKSTGESGFVNSASE</sequence>
<keyword evidence="2" id="KW-1003">Cell membrane</keyword>
<protein>
    <submittedName>
        <fullName evidence="13">Metabotropic glutamate receptor 3-like</fullName>
    </submittedName>
</protein>
<keyword evidence="4 11" id="KW-1133">Transmembrane helix</keyword>
<comment type="subcellular location">
    <subcellularLocation>
        <location evidence="1">Cell membrane</location>
        <topology evidence="1">Multi-pass membrane protein</topology>
    </subcellularLocation>
</comment>
<dbReference type="InterPro" id="IPR001828">
    <property type="entry name" value="ANF_lig-bd_rcpt"/>
</dbReference>
<evidence type="ECO:0000256" key="5">
    <source>
        <dbReference type="ARBA" id="ARBA00023040"/>
    </source>
</evidence>
<feature type="transmembrane region" description="Helical" evidence="11">
    <location>
        <begin position="723"/>
        <end position="742"/>
    </location>
</feature>
<dbReference type="EMBL" id="CACRXK020011766">
    <property type="protein sequence ID" value="CAB4022022.1"/>
    <property type="molecule type" value="Genomic_DNA"/>
</dbReference>
<feature type="chain" id="PRO_5043848521" evidence="12">
    <location>
        <begin position="24"/>
        <end position="903"/>
    </location>
</feature>
<evidence type="ECO:0000256" key="10">
    <source>
        <dbReference type="SAM" id="MobiDB-lite"/>
    </source>
</evidence>
<evidence type="ECO:0000313" key="13">
    <source>
        <dbReference type="EMBL" id="CAB4022022.1"/>
    </source>
</evidence>
<dbReference type="OrthoDB" id="425344at2759"/>